<name>A0ABY5W5E1_9ACTN</name>
<evidence type="ECO:0000256" key="1">
    <source>
        <dbReference type="SAM" id="MobiDB-lite"/>
    </source>
</evidence>
<dbReference type="Proteomes" id="UP001059617">
    <property type="component" value="Chromosome"/>
</dbReference>
<reference evidence="2" key="1">
    <citation type="submission" date="2021-04" db="EMBL/GenBank/DDBJ databases">
        <authorList>
            <person name="Hartkoorn R.C."/>
            <person name="Beaudoing E."/>
            <person name="Hot D."/>
        </authorList>
    </citation>
    <scope>NUCLEOTIDE SEQUENCE</scope>
    <source>
        <strain evidence="2">NRRL B-16292</strain>
    </source>
</reference>
<sequence>MSVVMVMAMVLSLGLPAALVPSGRGLVGWSWLRGWLSAAPSWAKEDPKVPQQQRGKGVDGHYVASPRLLDDGSRWRRPRVSWTAIGRSRLR</sequence>
<dbReference type="RefSeq" id="WP_259862737.1">
    <property type="nucleotide sequence ID" value="NZ_BAAAST010000011.1"/>
</dbReference>
<evidence type="ECO:0000313" key="3">
    <source>
        <dbReference type="Proteomes" id="UP001059617"/>
    </source>
</evidence>
<dbReference type="EMBL" id="CP073720">
    <property type="protein sequence ID" value="UWP84777.1"/>
    <property type="molecule type" value="Genomic_DNA"/>
</dbReference>
<feature type="region of interest" description="Disordered" evidence="1">
    <location>
        <begin position="43"/>
        <end position="65"/>
    </location>
</feature>
<organism evidence="2 3">
    <name type="scientific">Dactylosporangium fulvum</name>
    <dbReference type="NCBI Taxonomy" id="53359"/>
    <lineage>
        <taxon>Bacteria</taxon>
        <taxon>Bacillati</taxon>
        <taxon>Actinomycetota</taxon>
        <taxon>Actinomycetes</taxon>
        <taxon>Micromonosporales</taxon>
        <taxon>Micromonosporaceae</taxon>
        <taxon>Dactylosporangium</taxon>
    </lineage>
</organism>
<gene>
    <name evidence="2" type="ORF">Dfulv_11320</name>
</gene>
<evidence type="ECO:0000313" key="2">
    <source>
        <dbReference type="EMBL" id="UWP84777.1"/>
    </source>
</evidence>
<evidence type="ECO:0008006" key="4">
    <source>
        <dbReference type="Google" id="ProtNLM"/>
    </source>
</evidence>
<reference evidence="2" key="2">
    <citation type="submission" date="2022-09" db="EMBL/GenBank/DDBJ databases">
        <title>Biosynthetic gene clusters of Dactylosporangioum fulvum.</title>
        <authorList>
            <person name="Caradec T."/>
        </authorList>
    </citation>
    <scope>NUCLEOTIDE SEQUENCE</scope>
    <source>
        <strain evidence="2">NRRL B-16292</strain>
    </source>
</reference>
<keyword evidence="3" id="KW-1185">Reference proteome</keyword>
<accession>A0ABY5W5E1</accession>
<protein>
    <recommendedName>
        <fullName evidence="4">Secreted protein</fullName>
    </recommendedName>
</protein>
<proteinExistence type="predicted"/>